<feature type="binding site" evidence="6">
    <location>
        <begin position="124"/>
        <end position="125"/>
    </location>
    <ligand>
        <name>S-adenosyl-L-methionine</name>
        <dbReference type="ChEBI" id="CHEBI:59789"/>
    </ligand>
</feature>
<keyword evidence="8" id="KW-1185">Reference proteome</keyword>
<accession>A0ABV7E285</accession>
<comment type="similarity">
    <text evidence="6">Belongs to the methyltransferase superfamily. RNA methyltransferase RsmG family.</text>
</comment>
<dbReference type="PANTHER" id="PTHR31760">
    <property type="entry name" value="S-ADENOSYL-L-METHIONINE-DEPENDENT METHYLTRANSFERASES SUPERFAMILY PROTEIN"/>
    <property type="match status" value="1"/>
</dbReference>
<feature type="binding site" evidence="6">
    <location>
        <position position="75"/>
    </location>
    <ligand>
        <name>S-adenosyl-L-methionine</name>
        <dbReference type="ChEBI" id="CHEBI:59789"/>
    </ligand>
</feature>
<dbReference type="EMBL" id="JBHRSM010000055">
    <property type="protein sequence ID" value="MFC3088823.1"/>
    <property type="molecule type" value="Genomic_DNA"/>
</dbReference>
<evidence type="ECO:0000313" key="7">
    <source>
        <dbReference type="EMBL" id="MFC3088823.1"/>
    </source>
</evidence>
<comment type="caution">
    <text evidence="7">The sequence shown here is derived from an EMBL/GenBank/DDBJ whole genome shotgun (WGS) entry which is preliminary data.</text>
</comment>
<dbReference type="Gene3D" id="3.40.50.150">
    <property type="entry name" value="Vaccinia Virus protein VP39"/>
    <property type="match status" value="1"/>
</dbReference>
<name>A0ABV7E285_9RHOB</name>
<dbReference type="Pfam" id="PF02527">
    <property type="entry name" value="GidB"/>
    <property type="match status" value="1"/>
</dbReference>
<dbReference type="GO" id="GO:0008168">
    <property type="term" value="F:methyltransferase activity"/>
    <property type="evidence" value="ECO:0007669"/>
    <property type="project" value="UniProtKB-KW"/>
</dbReference>
<comment type="caution">
    <text evidence="6">Lacks conserved residue(s) required for the propagation of feature annotation.</text>
</comment>
<dbReference type="PANTHER" id="PTHR31760:SF0">
    <property type="entry name" value="S-ADENOSYL-L-METHIONINE-DEPENDENT METHYLTRANSFERASES SUPERFAMILY PROTEIN"/>
    <property type="match status" value="1"/>
</dbReference>
<reference evidence="8" key="1">
    <citation type="journal article" date="2019" name="Int. J. Syst. Evol. Microbiol.">
        <title>The Global Catalogue of Microorganisms (GCM) 10K type strain sequencing project: providing services to taxonomists for standard genome sequencing and annotation.</title>
        <authorList>
            <consortium name="The Broad Institute Genomics Platform"/>
            <consortium name="The Broad Institute Genome Sequencing Center for Infectious Disease"/>
            <person name="Wu L."/>
            <person name="Ma J."/>
        </authorList>
    </citation>
    <scope>NUCLEOTIDE SEQUENCE [LARGE SCALE GENOMIC DNA]</scope>
    <source>
        <strain evidence="8">KCTC 62102</strain>
    </source>
</reference>
<comment type="function">
    <text evidence="6">Specifically methylates the N7 position of guanine in position 527 of 16S rRNA.</text>
</comment>
<dbReference type="SUPFAM" id="SSF53335">
    <property type="entry name" value="S-adenosyl-L-methionine-dependent methyltransferases"/>
    <property type="match status" value="1"/>
</dbReference>
<evidence type="ECO:0000256" key="6">
    <source>
        <dbReference type="HAMAP-Rule" id="MF_00074"/>
    </source>
</evidence>
<keyword evidence="5 6" id="KW-0949">S-adenosyl-L-methionine</keyword>
<keyword evidence="2 6" id="KW-0698">rRNA processing</keyword>
<dbReference type="Proteomes" id="UP001595445">
    <property type="component" value="Unassembled WGS sequence"/>
</dbReference>
<keyword evidence="1 6" id="KW-0963">Cytoplasm</keyword>
<dbReference type="NCBIfam" id="TIGR00138">
    <property type="entry name" value="rsmG_gidB"/>
    <property type="match status" value="1"/>
</dbReference>
<sequence length="208" mass="22594">MTAVGLPGVDVSRETVQTLLDFEMLVRKWTTAINLVSKSTVSEIWQRHISDSAQIFQYFPAGAKNWLDLGSGGGFPGIVVSILARELAPGLRVTLVESDRRKATFLRQAAQQFGLDVVVLDKRIESIPPQAADVLSARALSPLSDLLSHASTHLHPAGVAIFPKGARYNEELAEARSTWDFDVEIKPSCSDPGAAILVIRNIHRAAQA</sequence>
<evidence type="ECO:0000256" key="2">
    <source>
        <dbReference type="ARBA" id="ARBA00022552"/>
    </source>
</evidence>
<dbReference type="EC" id="2.1.1.170" evidence="6"/>
<dbReference type="RefSeq" id="WP_197643466.1">
    <property type="nucleotide sequence ID" value="NZ_JAEACP010000009.1"/>
</dbReference>
<dbReference type="GO" id="GO:0032259">
    <property type="term" value="P:methylation"/>
    <property type="evidence" value="ECO:0007669"/>
    <property type="project" value="UniProtKB-KW"/>
</dbReference>
<keyword evidence="3 6" id="KW-0489">Methyltransferase</keyword>
<dbReference type="HAMAP" id="MF_00074">
    <property type="entry name" value="16SrRNA_methyltr_G"/>
    <property type="match status" value="1"/>
</dbReference>
<dbReference type="InterPro" id="IPR003682">
    <property type="entry name" value="rRNA_ssu_MeTfrase_G"/>
</dbReference>
<dbReference type="InterPro" id="IPR029063">
    <property type="entry name" value="SAM-dependent_MTases_sf"/>
</dbReference>
<comment type="catalytic activity">
    <reaction evidence="6">
        <text>guanosine(527) in 16S rRNA + S-adenosyl-L-methionine = N(7)-methylguanosine(527) in 16S rRNA + S-adenosyl-L-homocysteine</text>
        <dbReference type="Rhea" id="RHEA:42732"/>
        <dbReference type="Rhea" id="RHEA-COMP:10209"/>
        <dbReference type="Rhea" id="RHEA-COMP:10210"/>
        <dbReference type="ChEBI" id="CHEBI:57856"/>
        <dbReference type="ChEBI" id="CHEBI:59789"/>
        <dbReference type="ChEBI" id="CHEBI:74269"/>
        <dbReference type="ChEBI" id="CHEBI:74480"/>
        <dbReference type="EC" id="2.1.1.170"/>
    </reaction>
</comment>
<evidence type="ECO:0000256" key="1">
    <source>
        <dbReference type="ARBA" id="ARBA00022490"/>
    </source>
</evidence>
<proteinExistence type="inferred from homology"/>
<evidence type="ECO:0000313" key="8">
    <source>
        <dbReference type="Proteomes" id="UP001595445"/>
    </source>
</evidence>
<dbReference type="PIRSF" id="PIRSF003078">
    <property type="entry name" value="GidB"/>
    <property type="match status" value="1"/>
</dbReference>
<evidence type="ECO:0000256" key="5">
    <source>
        <dbReference type="ARBA" id="ARBA00022691"/>
    </source>
</evidence>
<feature type="binding site" evidence="6">
    <location>
        <position position="70"/>
    </location>
    <ligand>
        <name>S-adenosyl-L-methionine</name>
        <dbReference type="ChEBI" id="CHEBI:59789"/>
    </ligand>
</feature>
<feature type="binding site" evidence="6">
    <location>
        <position position="138"/>
    </location>
    <ligand>
        <name>S-adenosyl-L-methionine</name>
        <dbReference type="ChEBI" id="CHEBI:59789"/>
    </ligand>
</feature>
<organism evidence="7 8">
    <name type="scientific">Tabrizicola soli</name>
    <dbReference type="NCBI Taxonomy" id="2185115"/>
    <lineage>
        <taxon>Bacteria</taxon>
        <taxon>Pseudomonadati</taxon>
        <taxon>Pseudomonadota</taxon>
        <taxon>Alphaproteobacteria</taxon>
        <taxon>Rhodobacterales</taxon>
        <taxon>Paracoccaceae</taxon>
        <taxon>Tabrizicola</taxon>
    </lineage>
</organism>
<keyword evidence="4 6" id="KW-0808">Transferase</keyword>
<gene>
    <name evidence="6 7" type="primary">rsmG</name>
    <name evidence="7" type="ORF">ACFOD6_22505</name>
</gene>
<protein>
    <recommendedName>
        <fullName evidence="6">Ribosomal RNA small subunit methyltransferase G</fullName>
        <ecNumber evidence="6">2.1.1.170</ecNumber>
    </recommendedName>
    <alternativeName>
        <fullName evidence="6">16S rRNA 7-methylguanosine methyltransferase</fullName>
        <shortName evidence="6">16S rRNA m7G methyltransferase</shortName>
    </alternativeName>
</protein>
<evidence type="ECO:0000256" key="4">
    <source>
        <dbReference type="ARBA" id="ARBA00022679"/>
    </source>
</evidence>
<evidence type="ECO:0000256" key="3">
    <source>
        <dbReference type="ARBA" id="ARBA00022603"/>
    </source>
</evidence>
<comment type="subcellular location">
    <subcellularLocation>
        <location evidence="6">Cytoplasm</location>
    </subcellularLocation>
</comment>